<dbReference type="EMBL" id="CAOQHR010000001">
    <property type="protein sequence ID" value="CAI6276175.1"/>
    <property type="molecule type" value="Genomic_DNA"/>
</dbReference>
<dbReference type="GO" id="GO:0005742">
    <property type="term" value="C:mitochondrial outer membrane translocase complex"/>
    <property type="evidence" value="ECO:0007669"/>
    <property type="project" value="UniProtKB-UniRule"/>
</dbReference>
<comment type="subcellular location">
    <subcellularLocation>
        <location evidence="1">Mitochondrion outer membrane</location>
        <topology evidence="1">Single-pass membrane protein</topology>
    </subcellularLocation>
</comment>
<evidence type="ECO:0000256" key="3">
    <source>
        <dbReference type="ARBA" id="ARBA00022448"/>
    </source>
</evidence>
<reference evidence="17" key="1">
    <citation type="submission" date="2023-01" db="EMBL/GenBank/DDBJ databases">
        <authorList>
            <person name="Van Ghelder C."/>
            <person name="Rancurel C."/>
        </authorList>
    </citation>
    <scope>NUCLEOTIDE SEQUENCE</scope>
    <source>
        <strain evidence="17">CNCM I-4278</strain>
    </source>
</reference>
<accession>A0A9W4U3U0</accession>
<evidence type="ECO:0000313" key="18">
    <source>
        <dbReference type="Proteomes" id="UP001152607"/>
    </source>
</evidence>
<keyword evidence="5 14" id="KW-1000">Mitochondrion outer membrane</keyword>
<dbReference type="Gene3D" id="1.20.960.10">
    <property type="entry name" value="Mitochondrial outer membrane translocase complex, subunit Tom20 domain"/>
    <property type="match status" value="1"/>
</dbReference>
<evidence type="ECO:0000256" key="7">
    <source>
        <dbReference type="ARBA" id="ARBA00022989"/>
    </source>
</evidence>
<dbReference type="Proteomes" id="UP001152607">
    <property type="component" value="Unassembled WGS sequence"/>
</dbReference>
<dbReference type="GO" id="GO:0006886">
    <property type="term" value="P:intracellular protein transport"/>
    <property type="evidence" value="ECO:0007669"/>
    <property type="project" value="InterPro"/>
</dbReference>
<dbReference type="PIRSF" id="PIRSF037707">
    <property type="entry name" value="MAS20_rcpt"/>
    <property type="match status" value="1"/>
</dbReference>
<evidence type="ECO:0000256" key="6">
    <source>
        <dbReference type="ARBA" id="ARBA00022927"/>
    </source>
</evidence>
<sequence>MSSSSSLRPSTIAAISVGTIAASFIAYAVYFDHRRRNDPDFRKQLKRDSKKQARAAKEEAEAQGKEQKKSIKEAVERANEEGYPKDPEEIESYFMQEVARGEGMCGSGEDSIEAALCFYRALKVYPNPRELINIYDKTVPKPVLDILAEMIAIDTSIPVGGSKAASDAGSTGGIE</sequence>
<evidence type="ECO:0000256" key="1">
    <source>
        <dbReference type="ARBA" id="ARBA00004572"/>
    </source>
</evidence>
<evidence type="ECO:0000256" key="9">
    <source>
        <dbReference type="ARBA" id="ARBA00023136"/>
    </source>
</evidence>
<keyword evidence="7 16" id="KW-1133">Transmembrane helix</keyword>
<dbReference type="SUPFAM" id="SSF47157">
    <property type="entry name" value="Mitochondrial import receptor subunit Tom20"/>
    <property type="match status" value="1"/>
</dbReference>
<evidence type="ECO:0000256" key="12">
    <source>
        <dbReference type="ARBA" id="ARBA00073975"/>
    </source>
</evidence>
<evidence type="ECO:0000313" key="17">
    <source>
        <dbReference type="EMBL" id="CAI6276175.1"/>
    </source>
</evidence>
<dbReference type="InterPro" id="IPR023392">
    <property type="entry name" value="Tom20_dom_sf"/>
</dbReference>
<feature type="compositionally biased region" description="Basic and acidic residues" evidence="15">
    <location>
        <begin position="39"/>
        <end position="87"/>
    </location>
</feature>
<dbReference type="Pfam" id="PF02064">
    <property type="entry name" value="MAS20"/>
    <property type="match status" value="1"/>
</dbReference>
<gene>
    <name evidence="17" type="ORF">PDIGIT_LOCUS1924</name>
</gene>
<keyword evidence="4 16" id="KW-0812">Transmembrane</keyword>
<dbReference type="FunFam" id="1.20.960.10:FF:000002">
    <property type="entry name" value="Mitochondrial import receptor subunit TOM20"/>
    <property type="match status" value="1"/>
</dbReference>
<proteinExistence type="inferred from homology"/>
<dbReference type="GO" id="GO:0030943">
    <property type="term" value="F:mitochondrion targeting sequence binding"/>
    <property type="evidence" value="ECO:0007669"/>
    <property type="project" value="TreeGrafter"/>
</dbReference>
<protein>
    <recommendedName>
        <fullName evidence="11">Mitochondrial import receptor subunit TOM20</fullName>
    </recommendedName>
    <alternativeName>
        <fullName evidence="10">Mitochondrial 20 kDa outer membrane protein</fullName>
    </alternativeName>
    <alternativeName>
        <fullName evidence="12">Mitochondrial import receptor subunit tom20</fullName>
    </alternativeName>
    <alternativeName>
        <fullName evidence="13">Translocase of outer membrane 20 kDa subunit</fullName>
    </alternativeName>
</protein>
<evidence type="ECO:0000256" key="8">
    <source>
        <dbReference type="ARBA" id="ARBA00023128"/>
    </source>
</evidence>
<keyword evidence="3" id="KW-0813">Transport</keyword>
<dbReference type="PRINTS" id="PR00351">
    <property type="entry name" value="OM20RECEPTOR"/>
</dbReference>
<dbReference type="PANTHER" id="PTHR12430">
    <property type="entry name" value="MITOCHONDRIAL IMPORT RECEPTOR SUBUNIT TOM20"/>
    <property type="match status" value="1"/>
</dbReference>
<keyword evidence="9 14" id="KW-0472">Membrane</keyword>
<dbReference type="PANTHER" id="PTHR12430:SF0">
    <property type="entry name" value="TRANSLOCASE OF OUTER MITOCHONDRIAL MEMBRANE 20"/>
    <property type="match status" value="1"/>
</dbReference>
<dbReference type="GO" id="GO:0006605">
    <property type="term" value="P:protein targeting"/>
    <property type="evidence" value="ECO:0007669"/>
    <property type="project" value="InterPro"/>
</dbReference>
<dbReference type="GO" id="GO:0030150">
    <property type="term" value="P:protein import into mitochondrial matrix"/>
    <property type="evidence" value="ECO:0007669"/>
    <property type="project" value="TreeGrafter"/>
</dbReference>
<name>A0A9W4U3U0_9PLEO</name>
<dbReference type="NCBIfam" id="TIGR00985">
    <property type="entry name" value="3a0801s04tom"/>
    <property type="match status" value="1"/>
</dbReference>
<dbReference type="GO" id="GO:0016031">
    <property type="term" value="P:tRNA import into mitochondrion"/>
    <property type="evidence" value="ECO:0007669"/>
    <property type="project" value="TreeGrafter"/>
</dbReference>
<evidence type="ECO:0000256" key="11">
    <source>
        <dbReference type="ARBA" id="ARBA00068548"/>
    </source>
</evidence>
<keyword evidence="8 14" id="KW-0496">Mitochondrion</keyword>
<keyword evidence="18" id="KW-1185">Reference proteome</keyword>
<dbReference type="InterPro" id="IPR002056">
    <property type="entry name" value="MAS20"/>
</dbReference>
<comment type="caution">
    <text evidence="17">The sequence shown here is derived from an EMBL/GenBank/DDBJ whole genome shotgun (WGS) entry which is preliminary data.</text>
</comment>
<dbReference type="OrthoDB" id="2154253at2759"/>
<evidence type="ECO:0000256" key="2">
    <source>
        <dbReference type="ARBA" id="ARBA00005792"/>
    </source>
</evidence>
<evidence type="ECO:0000256" key="16">
    <source>
        <dbReference type="SAM" id="Phobius"/>
    </source>
</evidence>
<evidence type="ECO:0000256" key="13">
    <source>
        <dbReference type="ARBA" id="ARBA00080405"/>
    </source>
</evidence>
<evidence type="ECO:0000256" key="14">
    <source>
        <dbReference type="PIRNR" id="PIRNR037707"/>
    </source>
</evidence>
<keyword evidence="6" id="KW-0653">Protein transport</keyword>
<dbReference type="GO" id="GO:0008320">
    <property type="term" value="F:protein transmembrane transporter activity"/>
    <property type="evidence" value="ECO:0007669"/>
    <property type="project" value="TreeGrafter"/>
</dbReference>
<evidence type="ECO:0000256" key="10">
    <source>
        <dbReference type="ARBA" id="ARBA00042705"/>
    </source>
</evidence>
<feature type="region of interest" description="Disordered" evidence="15">
    <location>
        <begin position="39"/>
        <end position="89"/>
    </location>
</feature>
<evidence type="ECO:0000256" key="5">
    <source>
        <dbReference type="ARBA" id="ARBA00022787"/>
    </source>
</evidence>
<feature type="transmembrane region" description="Helical" evidence="16">
    <location>
        <begin position="12"/>
        <end position="31"/>
    </location>
</feature>
<evidence type="ECO:0000256" key="15">
    <source>
        <dbReference type="SAM" id="MobiDB-lite"/>
    </source>
</evidence>
<organism evidence="17 18">
    <name type="scientific">Periconia digitata</name>
    <dbReference type="NCBI Taxonomy" id="1303443"/>
    <lineage>
        <taxon>Eukaryota</taxon>
        <taxon>Fungi</taxon>
        <taxon>Dikarya</taxon>
        <taxon>Ascomycota</taxon>
        <taxon>Pezizomycotina</taxon>
        <taxon>Dothideomycetes</taxon>
        <taxon>Pleosporomycetidae</taxon>
        <taxon>Pleosporales</taxon>
        <taxon>Massarineae</taxon>
        <taxon>Periconiaceae</taxon>
        <taxon>Periconia</taxon>
    </lineage>
</organism>
<comment type="similarity">
    <text evidence="2 14">Belongs to the Tom20 family.</text>
</comment>
<evidence type="ECO:0000256" key="4">
    <source>
        <dbReference type="ARBA" id="ARBA00022692"/>
    </source>
</evidence>
<dbReference type="AlphaFoldDB" id="A0A9W4U3U0"/>